<comment type="similarity">
    <text evidence="14">Belongs to the ABC transporter superfamily. UvrA family.</text>
</comment>
<dbReference type="GO" id="GO:0016887">
    <property type="term" value="F:ATP hydrolysis activity"/>
    <property type="evidence" value="ECO:0007669"/>
    <property type="project" value="InterPro"/>
</dbReference>
<dbReference type="InterPro" id="IPR017871">
    <property type="entry name" value="ABC_transporter-like_CS"/>
</dbReference>
<dbReference type="Pfam" id="PF17755">
    <property type="entry name" value="UvrA_DNA-bind"/>
    <property type="match status" value="1"/>
</dbReference>
<dbReference type="AlphaFoldDB" id="A0A2H0TCE6"/>
<evidence type="ECO:0000256" key="3">
    <source>
        <dbReference type="ARBA" id="ARBA00022723"/>
    </source>
</evidence>
<proteinExistence type="inferred from homology"/>
<dbReference type="Gene3D" id="3.30.1490.20">
    <property type="entry name" value="ATP-grasp fold, A domain"/>
    <property type="match status" value="1"/>
</dbReference>
<dbReference type="FunFam" id="1.20.1580.10:FF:000002">
    <property type="entry name" value="UvrABC system protein A"/>
    <property type="match status" value="1"/>
</dbReference>
<evidence type="ECO:0000313" key="18">
    <source>
        <dbReference type="EMBL" id="PIR69229.1"/>
    </source>
</evidence>
<comment type="subcellular location">
    <subcellularLocation>
        <location evidence="1">Cytoplasm</location>
    </subcellularLocation>
</comment>
<keyword evidence="11" id="KW-0267">Excision nuclease</keyword>
<dbReference type="Proteomes" id="UP000231503">
    <property type="component" value="Unassembled WGS sequence"/>
</dbReference>
<dbReference type="PROSITE" id="PS50893">
    <property type="entry name" value="ABC_TRANSPORTER_2"/>
    <property type="match status" value="1"/>
</dbReference>
<keyword evidence="7" id="KW-0228">DNA excision</keyword>
<evidence type="ECO:0000256" key="9">
    <source>
        <dbReference type="ARBA" id="ARBA00022833"/>
    </source>
</evidence>
<dbReference type="GO" id="GO:0003677">
    <property type="term" value="F:DNA binding"/>
    <property type="evidence" value="ECO:0007669"/>
    <property type="project" value="UniProtKB-KW"/>
</dbReference>
<evidence type="ECO:0000256" key="7">
    <source>
        <dbReference type="ARBA" id="ARBA00022769"/>
    </source>
</evidence>
<dbReference type="Gene3D" id="3.40.50.300">
    <property type="entry name" value="P-loop containing nucleotide triphosphate hydrolases"/>
    <property type="match status" value="2"/>
</dbReference>
<keyword evidence="9" id="KW-0862">Zinc</keyword>
<gene>
    <name evidence="18" type="ORF">COU47_03975</name>
</gene>
<reference evidence="19" key="1">
    <citation type="submission" date="2017-09" db="EMBL/GenBank/DDBJ databases">
        <title>Depth-based differentiation of microbial function through sediment-hosted aquifers and enrichment of novel symbionts in the deep terrestrial subsurface.</title>
        <authorList>
            <person name="Probst A.J."/>
            <person name="Ladd B."/>
            <person name="Jarett J.K."/>
            <person name="Geller-Mcgrath D.E."/>
            <person name="Sieber C.M.K."/>
            <person name="Emerson J.B."/>
            <person name="Anantharaman K."/>
            <person name="Thomas B.C."/>
            <person name="Malmstrom R."/>
            <person name="Stieglmeier M."/>
            <person name="Klingl A."/>
            <person name="Woyke T."/>
            <person name="Ryan C.M."/>
            <person name="Banfield J.F."/>
        </authorList>
    </citation>
    <scope>NUCLEOTIDE SEQUENCE [LARGE SCALE GENOMIC DNA]</scope>
</reference>
<dbReference type="SMART" id="SM00382">
    <property type="entry name" value="AAA"/>
    <property type="match status" value="1"/>
</dbReference>
<dbReference type="Pfam" id="PF00005">
    <property type="entry name" value="ABC_tran"/>
    <property type="match status" value="1"/>
</dbReference>
<sequence length="948" mass="104832">MARKQPTHETDVIRIKGARTHNLKNISLEIPKNKLVVITGLSGSGKSSLAFDTIYAEAERRFVESLSSYARQFLGVREKPDVEKIEGLSPAIAIDQRSVSKNPRSTVGTITEIYDYLRILFARIGKPHCPACGRLVKKQTIDEMIKTVSREFKDTFVMIAAPVIRSKKGEHKKILAEIQKQGFLRVRLDGGVMRIEEALDLPLDPKKKHSIEVVVDRLSIDKDTERGRIHDSLETTLALTKGIALVVEYKEDANGTKGREVLFSENFSCPVCHISLPPIEPRLFSFNSPYGACERCTGLGHQLEVDPDLVMPNKKLTLAEGAIQPWARASHRVGRQSWYWWMIEDLSERYSFSLDTPVGALPKKVTDLILYGEKDTEDKKPGEAFEGVIPNLERRWRETDSEWTRAEIEKYMFMNSCPACGGKRLRPESLGVKIIQTSIAEVSAYAAEDAIAFMQKVLQEVKKKKQEDAIARPLVKEIERRLEFLVNVGLGYVSLDRQSTTLSGGEAQRVRLATQIGSGLSGVIYVLDEPSIGLHARDHYRLIQTLKELKALGNTVLVVEHDQKTMEEADWIIDLGEGAGIHGGKIIFEGTYSDIKKAKTLTGDYISGRKKVSVLASKENKAAGFITIKGAREHNLKNITVKIPLGKLVGVSGVSGSGKSTLINDILSRSLMQHFYGSRAVPGGHTSIEGLKSIDKVVVVDQSPIGRTPRSNPATYTGAFAGIRDLFSKTRDARARGYKAGRFSFNVKGGRCEECEGQGVKKIEMHFLPDIYVPCEECDGARYNREALGIHYNDKNIAEVLDMSVEEALIFFKNVPAIQSKIETLNQVGLSYIKLGQPATTLSGGEAQRVKLATELAKKATGRTVYILDEPTTGLHAEDVQKLLTVLRALVDKGNTVIVTEHSIDILRNADWLIDLGPEGGDGGGEIVVMGTPADVKKNKTSYTGKWL</sequence>
<evidence type="ECO:0000256" key="4">
    <source>
        <dbReference type="ARBA" id="ARBA00022737"/>
    </source>
</evidence>
<dbReference type="GO" id="GO:0005524">
    <property type="term" value="F:ATP binding"/>
    <property type="evidence" value="ECO:0007669"/>
    <property type="project" value="UniProtKB-KW"/>
</dbReference>
<name>A0A2H0TCE6_9BACT</name>
<evidence type="ECO:0000256" key="5">
    <source>
        <dbReference type="ARBA" id="ARBA00022741"/>
    </source>
</evidence>
<dbReference type="Gene3D" id="1.20.1580.10">
    <property type="entry name" value="ABC transporter ATPase like domain"/>
    <property type="match status" value="2"/>
</dbReference>
<keyword evidence="13" id="KW-0234">DNA repair</keyword>
<dbReference type="SUPFAM" id="SSF52540">
    <property type="entry name" value="P-loop containing nucleoside triphosphate hydrolases"/>
    <property type="match status" value="2"/>
</dbReference>
<dbReference type="EMBL" id="PFCO01000009">
    <property type="protein sequence ID" value="PIR69229.1"/>
    <property type="molecule type" value="Genomic_DNA"/>
</dbReference>
<dbReference type="GO" id="GO:0009380">
    <property type="term" value="C:excinuclease repair complex"/>
    <property type="evidence" value="ECO:0007669"/>
    <property type="project" value="InterPro"/>
</dbReference>
<evidence type="ECO:0000256" key="14">
    <source>
        <dbReference type="ARBA" id="ARBA00038000"/>
    </source>
</evidence>
<keyword evidence="5" id="KW-0547">Nucleotide-binding</keyword>
<evidence type="ECO:0000259" key="17">
    <source>
        <dbReference type="PROSITE" id="PS50893"/>
    </source>
</evidence>
<dbReference type="InterPro" id="IPR004602">
    <property type="entry name" value="UvrA"/>
</dbReference>
<dbReference type="GO" id="GO:0005737">
    <property type="term" value="C:cytoplasm"/>
    <property type="evidence" value="ECO:0007669"/>
    <property type="project" value="UniProtKB-SubCell"/>
</dbReference>
<dbReference type="NCBIfam" id="TIGR00630">
    <property type="entry name" value="uvra"/>
    <property type="match status" value="1"/>
</dbReference>
<dbReference type="NCBIfam" id="NF001503">
    <property type="entry name" value="PRK00349.1"/>
    <property type="match status" value="1"/>
</dbReference>
<dbReference type="InterPro" id="IPR003593">
    <property type="entry name" value="AAA+_ATPase"/>
</dbReference>
<dbReference type="GO" id="GO:0004518">
    <property type="term" value="F:nuclease activity"/>
    <property type="evidence" value="ECO:0007669"/>
    <property type="project" value="UniProtKB-KW"/>
</dbReference>
<keyword evidence="3" id="KW-0479">Metal-binding</keyword>
<feature type="domain" description="ABC transporter" evidence="17">
    <location>
        <begin position="620"/>
        <end position="941"/>
    </location>
</feature>
<accession>A0A2H0TCE6</accession>
<evidence type="ECO:0000256" key="6">
    <source>
        <dbReference type="ARBA" id="ARBA00022763"/>
    </source>
</evidence>
<keyword evidence="4" id="KW-0677">Repeat</keyword>
<keyword evidence="8" id="KW-0863">Zinc-finger</keyword>
<evidence type="ECO:0000256" key="10">
    <source>
        <dbReference type="ARBA" id="ARBA00022840"/>
    </source>
</evidence>
<dbReference type="InterPro" id="IPR041102">
    <property type="entry name" value="UvrA_inter"/>
</dbReference>
<dbReference type="PANTHER" id="PTHR43152">
    <property type="entry name" value="UVRABC SYSTEM PROTEIN A"/>
    <property type="match status" value="1"/>
</dbReference>
<evidence type="ECO:0000313" key="19">
    <source>
        <dbReference type="Proteomes" id="UP000231503"/>
    </source>
</evidence>
<dbReference type="PANTHER" id="PTHR43152:SF3">
    <property type="entry name" value="UVRABC SYSTEM PROTEIN A"/>
    <property type="match status" value="1"/>
</dbReference>
<dbReference type="InterPro" id="IPR013815">
    <property type="entry name" value="ATP_grasp_subdomain_1"/>
</dbReference>
<dbReference type="GO" id="GO:0008270">
    <property type="term" value="F:zinc ion binding"/>
    <property type="evidence" value="ECO:0007669"/>
    <property type="project" value="UniProtKB-KW"/>
</dbReference>
<dbReference type="GO" id="GO:0006289">
    <property type="term" value="P:nucleotide-excision repair"/>
    <property type="evidence" value="ECO:0007669"/>
    <property type="project" value="InterPro"/>
</dbReference>
<dbReference type="Gene3D" id="1.10.8.280">
    <property type="entry name" value="ABC transporter ATPase domain-like"/>
    <property type="match status" value="1"/>
</dbReference>
<keyword evidence="6" id="KW-0227">DNA damage</keyword>
<comment type="caution">
    <text evidence="18">The sequence shown here is derived from an EMBL/GenBank/DDBJ whole genome shotgun (WGS) entry which is preliminary data.</text>
</comment>
<evidence type="ECO:0000256" key="8">
    <source>
        <dbReference type="ARBA" id="ARBA00022771"/>
    </source>
</evidence>
<dbReference type="Pfam" id="PF17760">
    <property type="entry name" value="UvrA_inter"/>
    <property type="match status" value="1"/>
</dbReference>
<evidence type="ECO:0000256" key="12">
    <source>
        <dbReference type="ARBA" id="ARBA00023125"/>
    </source>
</evidence>
<organism evidence="18 19">
    <name type="scientific">Candidatus Niyogibacteria bacterium CG10_big_fil_rev_8_21_14_0_10_46_36</name>
    <dbReference type="NCBI Taxonomy" id="1974726"/>
    <lineage>
        <taxon>Bacteria</taxon>
        <taxon>Candidatus Niyogiibacteriota</taxon>
    </lineage>
</organism>
<evidence type="ECO:0000256" key="1">
    <source>
        <dbReference type="ARBA" id="ARBA00004496"/>
    </source>
</evidence>
<keyword evidence="2" id="KW-0963">Cytoplasm</keyword>
<keyword evidence="12" id="KW-0238">DNA-binding</keyword>
<dbReference type="InterPro" id="IPR027417">
    <property type="entry name" value="P-loop_NTPase"/>
</dbReference>
<dbReference type="InterPro" id="IPR041552">
    <property type="entry name" value="UvrA_DNA-bd"/>
</dbReference>
<evidence type="ECO:0000256" key="16">
    <source>
        <dbReference type="ARBA" id="ARBA00042156"/>
    </source>
</evidence>
<evidence type="ECO:0000256" key="13">
    <source>
        <dbReference type="ARBA" id="ARBA00023204"/>
    </source>
</evidence>
<keyword evidence="10" id="KW-0067">ATP-binding</keyword>
<dbReference type="InterPro" id="IPR003439">
    <property type="entry name" value="ABC_transporter-like_ATP-bd"/>
</dbReference>
<evidence type="ECO:0000256" key="11">
    <source>
        <dbReference type="ARBA" id="ARBA00022881"/>
    </source>
</evidence>
<protein>
    <recommendedName>
        <fullName evidence="15">UvrABC system protein A</fullName>
    </recommendedName>
    <alternativeName>
        <fullName evidence="16">Excinuclease ABC subunit A</fullName>
    </alternativeName>
</protein>
<evidence type="ECO:0000256" key="2">
    <source>
        <dbReference type="ARBA" id="ARBA00022490"/>
    </source>
</evidence>
<dbReference type="PROSITE" id="PS00211">
    <property type="entry name" value="ABC_TRANSPORTER_1"/>
    <property type="match status" value="2"/>
</dbReference>
<evidence type="ECO:0000256" key="15">
    <source>
        <dbReference type="ARBA" id="ARBA00039316"/>
    </source>
</evidence>